<feature type="domain" description="GFO/IDH/MocA-like oxidoreductase" evidence="3">
    <location>
        <begin position="132"/>
        <end position="256"/>
    </location>
</feature>
<reference evidence="4 5" key="1">
    <citation type="submission" date="2021-07" db="EMBL/GenBank/DDBJ databases">
        <title>Whole genome sequencing of non-tuberculosis mycobacteria type-strains.</title>
        <authorList>
            <person name="Igarashi Y."/>
            <person name="Osugi A."/>
            <person name="Mitarai S."/>
        </authorList>
    </citation>
    <scope>NUCLEOTIDE SEQUENCE [LARGE SCALE GENOMIC DNA]</scope>
    <source>
        <strain evidence="4 5">JCM 16370</strain>
    </source>
</reference>
<dbReference type="Pfam" id="PF01408">
    <property type="entry name" value="GFO_IDH_MocA"/>
    <property type="match status" value="1"/>
</dbReference>
<dbReference type="SUPFAM" id="SSF51735">
    <property type="entry name" value="NAD(P)-binding Rossmann-fold domains"/>
    <property type="match status" value="1"/>
</dbReference>
<dbReference type="PANTHER" id="PTHR43818">
    <property type="entry name" value="BCDNA.GH03377"/>
    <property type="match status" value="1"/>
</dbReference>
<dbReference type="PANTHER" id="PTHR43818:SF11">
    <property type="entry name" value="BCDNA.GH03377"/>
    <property type="match status" value="1"/>
</dbReference>
<dbReference type="InterPro" id="IPR055170">
    <property type="entry name" value="GFO_IDH_MocA-like_dom"/>
</dbReference>
<dbReference type="SUPFAM" id="SSF55347">
    <property type="entry name" value="Glyceraldehyde-3-phosphate dehydrogenase-like, C-terminal domain"/>
    <property type="match status" value="1"/>
</dbReference>
<dbReference type="Proteomes" id="UP000825367">
    <property type="component" value="Chromosome"/>
</dbReference>
<keyword evidence="1" id="KW-0560">Oxidoreductase</keyword>
<evidence type="ECO:0000313" key="5">
    <source>
        <dbReference type="Proteomes" id="UP000825367"/>
    </source>
</evidence>
<accession>A0ABX8VJ88</accession>
<dbReference type="Gene3D" id="3.30.360.10">
    <property type="entry name" value="Dihydrodipicolinate Reductase, domain 2"/>
    <property type="match status" value="1"/>
</dbReference>
<organism evidence="4 5">
    <name type="scientific">Mycolicibacterium pallens</name>
    <dbReference type="NCBI Taxonomy" id="370524"/>
    <lineage>
        <taxon>Bacteria</taxon>
        <taxon>Bacillati</taxon>
        <taxon>Actinomycetota</taxon>
        <taxon>Actinomycetes</taxon>
        <taxon>Mycobacteriales</taxon>
        <taxon>Mycobacteriaceae</taxon>
        <taxon>Mycolicibacterium</taxon>
    </lineage>
</organism>
<dbReference type="InterPro" id="IPR000683">
    <property type="entry name" value="Gfo/Idh/MocA-like_OxRdtase_N"/>
</dbReference>
<gene>
    <name evidence="4" type="ORF">K0O64_04800</name>
</gene>
<evidence type="ECO:0000313" key="4">
    <source>
        <dbReference type="EMBL" id="QYL17874.1"/>
    </source>
</evidence>
<protein>
    <submittedName>
        <fullName evidence="4">Gfo/Idh/MocA family oxidoreductase</fullName>
    </submittedName>
</protein>
<feature type="domain" description="Gfo/Idh/MocA-like oxidoreductase N-terminal" evidence="2">
    <location>
        <begin position="2"/>
        <end position="123"/>
    </location>
</feature>
<dbReference type="InterPro" id="IPR036291">
    <property type="entry name" value="NAD(P)-bd_dom_sf"/>
</dbReference>
<proteinExistence type="predicted"/>
<sequence length="331" mass="35966">MFRYDVVGCGEVVAQEHGLVLSRLQSEGVLEVRACIDTSTDRAARMAKRLHSRAVESVDRAGVSGADAALIATPPEFHTDLALQYLLAGRSVLIEKPFAPTLSDAQRLVNAASAGKARVLVGHMRRLYPAIQVAREIVRSGMLGEIYRAEAREGSRWEWGAASSYVVKSAYGGVLYDTGAHVLDTLLFLLDLDSPDAVPTVTVESVMRNREAEPSHDFEAQFRLSREDMELPVDFRVSRTCALPRSVVLHAERASLVVGGAFAQQPTVVSGGRPMRVDLPLTIQRPQDPSGCYRLENEAIVNPSSHADVSQLLDGSRFLTLAGLFDALVTA</sequence>
<dbReference type="RefSeq" id="WP_071947537.1">
    <property type="nucleotide sequence ID" value="NZ_BAAAVX010000003.1"/>
</dbReference>
<dbReference type="InterPro" id="IPR050463">
    <property type="entry name" value="Gfo/Idh/MocA_oxidrdct_glycsds"/>
</dbReference>
<evidence type="ECO:0000259" key="3">
    <source>
        <dbReference type="Pfam" id="PF22725"/>
    </source>
</evidence>
<evidence type="ECO:0000256" key="1">
    <source>
        <dbReference type="ARBA" id="ARBA00023002"/>
    </source>
</evidence>
<dbReference type="Pfam" id="PF22725">
    <property type="entry name" value="GFO_IDH_MocA_C3"/>
    <property type="match status" value="1"/>
</dbReference>
<keyword evidence="5" id="KW-1185">Reference proteome</keyword>
<dbReference type="Gene3D" id="3.40.50.720">
    <property type="entry name" value="NAD(P)-binding Rossmann-like Domain"/>
    <property type="match status" value="1"/>
</dbReference>
<dbReference type="EMBL" id="CP080333">
    <property type="protein sequence ID" value="QYL17874.1"/>
    <property type="molecule type" value="Genomic_DNA"/>
</dbReference>
<name>A0ABX8VJ88_9MYCO</name>
<evidence type="ECO:0000259" key="2">
    <source>
        <dbReference type="Pfam" id="PF01408"/>
    </source>
</evidence>